<protein>
    <submittedName>
        <fullName evidence="2">Putative glycosyltransferase EpsH</fullName>
        <ecNumber evidence="2">2.4.-.-</ecNumber>
    </submittedName>
</protein>
<feature type="domain" description="Glycosyltransferase 2-like" evidence="1">
    <location>
        <begin position="4"/>
        <end position="173"/>
    </location>
</feature>
<proteinExistence type="predicted"/>
<dbReference type="EC" id="2.4.-.-" evidence="2"/>
<evidence type="ECO:0000259" key="1">
    <source>
        <dbReference type="Pfam" id="PF00535"/>
    </source>
</evidence>
<dbReference type="Pfam" id="PF00535">
    <property type="entry name" value="Glycos_transf_2"/>
    <property type="match status" value="1"/>
</dbReference>
<keyword evidence="2" id="KW-0328">Glycosyltransferase</keyword>
<keyword evidence="2" id="KW-0808">Transferase</keyword>
<gene>
    <name evidence="2" type="primary">epsH_1</name>
    <name evidence="2" type="ORF">VP287_00011</name>
</gene>
<organism evidence="2">
    <name type="scientific">Vibrio parahaemolyticus</name>
    <dbReference type="NCBI Taxonomy" id="670"/>
    <lineage>
        <taxon>Bacteria</taxon>
        <taxon>Pseudomonadati</taxon>
        <taxon>Pseudomonadota</taxon>
        <taxon>Gammaproteobacteria</taxon>
        <taxon>Vibrionales</taxon>
        <taxon>Vibrionaceae</taxon>
        <taxon>Vibrio</taxon>
    </lineage>
</organism>
<sequence>MKGSIVIPCYNVEKYIVGMLDSLFKDENINEWLVILIDDGSTDQTYKILCEYKKNNVNLIKQENKGQSKSRNIGLEYSEGEFIIFLDADDIVSENYISNLYNVAQESNCDMVVGNIYSLDVDGNIDKYNSRNYLVDDFKTLEGCNSETISKFLQDRLSVSPCNKLIRKSILSETPFLCGYINEDMLFAFDLFYKKINIKRCEKATYYYVSREGSTTKRNDARILDMYHVLNEIKKSDTNDYISSIDWAYYYVKFGVILTLNRSRKSCNTIKLKIIKQILNDLENQKFKDLYKSCESIKQKIVIIVLKSLSKMKSLIFR</sequence>
<dbReference type="CDD" id="cd00761">
    <property type="entry name" value="Glyco_tranf_GTA_type"/>
    <property type="match status" value="1"/>
</dbReference>
<evidence type="ECO:0000313" key="2">
    <source>
        <dbReference type="EMBL" id="QOS22427.1"/>
    </source>
</evidence>
<dbReference type="PANTHER" id="PTHR43685">
    <property type="entry name" value="GLYCOSYLTRANSFERASE"/>
    <property type="match status" value="1"/>
</dbReference>
<dbReference type="AlphaFoldDB" id="A0A7M1W5X8"/>
<dbReference type="SUPFAM" id="SSF53448">
    <property type="entry name" value="Nucleotide-diphospho-sugar transferases"/>
    <property type="match status" value="1"/>
</dbReference>
<accession>A0A7M1W5X8</accession>
<name>A0A7M1W5X8_VIBPH</name>
<dbReference type="RefSeq" id="WP_258514080.1">
    <property type="nucleotide sequence ID" value="NZ_JANFUS010000012.1"/>
</dbReference>
<reference evidence="2" key="1">
    <citation type="submission" date="2020-08" db="EMBL/GenBank/DDBJ databases">
        <title>Genetic structure, function and evolution of capsule biosynthesis loci in Vibrio parahaemolyticus.</title>
        <authorList>
            <person name="Li L."/>
            <person name="Bian S."/>
        </authorList>
    </citation>
    <scope>NUCLEOTIDE SEQUENCE</scope>
    <source>
        <strain evidence="2">VP287</strain>
    </source>
</reference>
<dbReference type="InterPro" id="IPR050834">
    <property type="entry name" value="Glycosyltransf_2"/>
</dbReference>
<dbReference type="InterPro" id="IPR029044">
    <property type="entry name" value="Nucleotide-diphossugar_trans"/>
</dbReference>
<dbReference type="InterPro" id="IPR001173">
    <property type="entry name" value="Glyco_trans_2-like"/>
</dbReference>
<dbReference type="EMBL" id="MT898214">
    <property type="protein sequence ID" value="QOS22427.1"/>
    <property type="molecule type" value="Genomic_DNA"/>
</dbReference>
<dbReference type="PANTHER" id="PTHR43685:SF2">
    <property type="entry name" value="GLYCOSYLTRANSFERASE 2-LIKE DOMAIN-CONTAINING PROTEIN"/>
    <property type="match status" value="1"/>
</dbReference>
<dbReference type="GO" id="GO:0016757">
    <property type="term" value="F:glycosyltransferase activity"/>
    <property type="evidence" value="ECO:0007669"/>
    <property type="project" value="UniProtKB-KW"/>
</dbReference>
<dbReference type="Gene3D" id="3.90.550.10">
    <property type="entry name" value="Spore Coat Polysaccharide Biosynthesis Protein SpsA, Chain A"/>
    <property type="match status" value="1"/>
</dbReference>